<dbReference type="AlphaFoldDB" id="A0A9P4IU49"/>
<reference evidence="1" key="1">
    <citation type="journal article" date="2020" name="Stud. Mycol.">
        <title>101 Dothideomycetes genomes: a test case for predicting lifestyles and emergence of pathogens.</title>
        <authorList>
            <person name="Haridas S."/>
            <person name="Albert R."/>
            <person name="Binder M."/>
            <person name="Bloem J."/>
            <person name="Labutti K."/>
            <person name="Salamov A."/>
            <person name="Andreopoulos B."/>
            <person name="Baker S."/>
            <person name="Barry K."/>
            <person name="Bills G."/>
            <person name="Bluhm B."/>
            <person name="Cannon C."/>
            <person name="Castanera R."/>
            <person name="Culley D."/>
            <person name="Daum C."/>
            <person name="Ezra D."/>
            <person name="Gonzalez J."/>
            <person name="Henrissat B."/>
            <person name="Kuo A."/>
            <person name="Liang C."/>
            <person name="Lipzen A."/>
            <person name="Lutzoni F."/>
            <person name="Magnuson J."/>
            <person name="Mondo S."/>
            <person name="Nolan M."/>
            <person name="Ohm R."/>
            <person name="Pangilinan J."/>
            <person name="Park H.-J."/>
            <person name="Ramirez L."/>
            <person name="Alfaro M."/>
            <person name="Sun H."/>
            <person name="Tritt A."/>
            <person name="Yoshinaga Y."/>
            <person name="Zwiers L.-H."/>
            <person name="Turgeon B."/>
            <person name="Goodwin S."/>
            <person name="Spatafora J."/>
            <person name="Crous P."/>
            <person name="Grigoriev I."/>
        </authorList>
    </citation>
    <scope>NUCLEOTIDE SEQUENCE</scope>
    <source>
        <strain evidence="1">CBS 260.36</strain>
    </source>
</reference>
<dbReference type="Proteomes" id="UP000799439">
    <property type="component" value="Unassembled WGS sequence"/>
</dbReference>
<gene>
    <name evidence="1" type="ORF">K461DRAFT_282890</name>
</gene>
<comment type="caution">
    <text evidence="1">The sequence shown here is derived from an EMBL/GenBank/DDBJ whole genome shotgun (WGS) entry which is preliminary data.</text>
</comment>
<proteinExistence type="predicted"/>
<name>A0A9P4IU49_9PEZI</name>
<accession>A0A9P4IU49</accession>
<evidence type="ECO:0000313" key="2">
    <source>
        <dbReference type="Proteomes" id="UP000799439"/>
    </source>
</evidence>
<evidence type="ECO:0000313" key="1">
    <source>
        <dbReference type="EMBL" id="KAF2148431.1"/>
    </source>
</evidence>
<dbReference type="EMBL" id="ML996093">
    <property type="protein sequence ID" value="KAF2148431.1"/>
    <property type="molecule type" value="Genomic_DNA"/>
</dbReference>
<organism evidence="1 2">
    <name type="scientific">Myriangium duriaei CBS 260.36</name>
    <dbReference type="NCBI Taxonomy" id="1168546"/>
    <lineage>
        <taxon>Eukaryota</taxon>
        <taxon>Fungi</taxon>
        <taxon>Dikarya</taxon>
        <taxon>Ascomycota</taxon>
        <taxon>Pezizomycotina</taxon>
        <taxon>Dothideomycetes</taxon>
        <taxon>Dothideomycetidae</taxon>
        <taxon>Myriangiales</taxon>
        <taxon>Myriangiaceae</taxon>
        <taxon>Myriangium</taxon>
    </lineage>
</organism>
<protein>
    <submittedName>
        <fullName evidence="1">Uncharacterized protein</fullName>
    </submittedName>
</protein>
<sequence length="151" mass="15895">MKATSGTFTGNKVGANNGGAGALMLSWDSTSTWSNAAFTYDASTSYLYVGSRIVFCNFADSPSSSLKAYASLVVEDTSYLTSDTYTPALYTIGVDGVTLSGSCSGELGPVRRDYGQLVAGKTANSAAMAIFRRDISVSSDWEVVNFQLIAQ</sequence>
<keyword evidence="2" id="KW-1185">Reference proteome</keyword>